<feature type="non-terminal residue" evidence="2">
    <location>
        <position position="219"/>
    </location>
</feature>
<evidence type="ECO:0000313" key="2">
    <source>
        <dbReference type="EMBL" id="GMT31416.1"/>
    </source>
</evidence>
<feature type="transmembrane region" description="Helical" evidence="1">
    <location>
        <begin position="84"/>
        <end position="108"/>
    </location>
</feature>
<comment type="caution">
    <text evidence="2">The sequence shown here is derived from an EMBL/GenBank/DDBJ whole genome shotgun (WGS) entry which is preliminary data.</text>
</comment>
<dbReference type="InterPro" id="IPR052860">
    <property type="entry name" value="NRL-GPCR1"/>
</dbReference>
<dbReference type="PANTHER" id="PTHR47521">
    <property type="entry name" value="SERPENTINE RECEPTOR, CLASS E (EPSILON)-RELATED"/>
    <property type="match status" value="1"/>
</dbReference>
<dbReference type="EMBL" id="BTSY01000006">
    <property type="protein sequence ID" value="GMT31416.1"/>
    <property type="molecule type" value="Genomic_DNA"/>
</dbReference>
<protein>
    <recommendedName>
        <fullName evidence="4">G protein-coupled receptor</fullName>
    </recommendedName>
</protein>
<organism evidence="2 3">
    <name type="scientific">Pristionchus fissidentatus</name>
    <dbReference type="NCBI Taxonomy" id="1538716"/>
    <lineage>
        <taxon>Eukaryota</taxon>
        <taxon>Metazoa</taxon>
        <taxon>Ecdysozoa</taxon>
        <taxon>Nematoda</taxon>
        <taxon>Chromadorea</taxon>
        <taxon>Rhabditida</taxon>
        <taxon>Rhabditina</taxon>
        <taxon>Diplogasteromorpha</taxon>
        <taxon>Diplogasteroidea</taxon>
        <taxon>Neodiplogasteridae</taxon>
        <taxon>Pristionchus</taxon>
    </lineage>
</organism>
<dbReference type="PANTHER" id="PTHR47521:SF7">
    <property type="entry name" value="SERPENTINE RECEPTOR CLASS EPSILON-6"/>
    <property type="match status" value="1"/>
</dbReference>
<feature type="transmembrane region" description="Helical" evidence="1">
    <location>
        <begin position="158"/>
        <end position="180"/>
    </location>
</feature>
<gene>
    <name evidence="2" type="ORF">PFISCL1PPCAC_22713</name>
</gene>
<accession>A0AAV5WKG0</accession>
<feature type="transmembrane region" description="Helical" evidence="1">
    <location>
        <begin position="12"/>
        <end position="33"/>
    </location>
</feature>
<keyword evidence="1" id="KW-0472">Membrane</keyword>
<evidence type="ECO:0000256" key="1">
    <source>
        <dbReference type="SAM" id="Phobius"/>
    </source>
</evidence>
<dbReference type="AlphaFoldDB" id="A0AAV5WKG0"/>
<keyword evidence="1" id="KW-0812">Transmembrane</keyword>
<dbReference type="Proteomes" id="UP001432322">
    <property type="component" value="Unassembled WGS sequence"/>
</dbReference>
<sequence length="219" mass="24464">GAFHRNFRCQGCLSISVYCLGICARFVLIYYQVYDIPLTDDDSKLLVAELLRDFVIGYTCGLYEKNSLSTISVLILSEIVNSSLAFFNAAIWLCVFLLVFGAVVRLFIAISCVPIYMVIVCVPTTFVALPCFICFGYNTYGPPEWILSRSMAFALWDLFFVVCFPHFPFPIASDIGSLIMSASLSRMCHHFVRINSTIVAEAPLVFHSILAGEVRSICI</sequence>
<reference evidence="2" key="1">
    <citation type="submission" date="2023-10" db="EMBL/GenBank/DDBJ databases">
        <title>Genome assembly of Pristionchus species.</title>
        <authorList>
            <person name="Yoshida K."/>
            <person name="Sommer R.J."/>
        </authorList>
    </citation>
    <scope>NUCLEOTIDE SEQUENCE</scope>
    <source>
        <strain evidence="2">RS5133</strain>
    </source>
</reference>
<proteinExistence type="predicted"/>
<keyword evidence="1" id="KW-1133">Transmembrane helix</keyword>
<feature type="transmembrane region" description="Helical" evidence="1">
    <location>
        <begin position="115"/>
        <end position="138"/>
    </location>
</feature>
<feature type="non-terminal residue" evidence="2">
    <location>
        <position position="1"/>
    </location>
</feature>
<evidence type="ECO:0000313" key="3">
    <source>
        <dbReference type="Proteomes" id="UP001432322"/>
    </source>
</evidence>
<name>A0AAV5WKG0_9BILA</name>
<evidence type="ECO:0008006" key="4">
    <source>
        <dbReference type="Google" id="ProtNLM"/>
    </source>
</evidence>
<keyword evidence="3" id="KW-1185">Reference proteome</keyword>